<dbReference type="PRINTS" id="PR00885">
    <property type="entry name" value="BCTERIALGSPH"/>
</dbReference>
<dbReference type="GO" id="GO:0015627">
    <property type="term" value="C:type II protein secretion system complex"/>
    <property type="evidence" value="ECO:0007669"/>
    <property type="project" value="InterPro"/>
</dbReference>
<accession>A0A1G1V7K5</accession>
<feature type="transmembrane region" description="Helical" evidence="6">
    <location>
        <begin position="43"/>
        <end position="68"/>
    </location>
</feature>
<reference evidence="7 8" key="1">
    <citation type="journal article" date="2016" name="Nat. Commun.">
        <title>Thousands of microbial genomes shed light on interconnected biogeochemical processes in an aquifer system.</title>
        <authorList>
            <person name="Anantharaman K."/>
            <person name="Brown C.T."/>
            <person name="Hug L.A."/>
            <person name="Sharon I."/>
            <person name="Castelle C.J."/>
            <person name="Probst A.J."/>
            <person name="Thomas B.C."/>
            <person name="Singh A."/>
            <person name="Wilkins M.J."/>
            <person name="Karaoz U."/>
            <person name="Brodie E.L."/>
            <person name="Williams K.H."/>
            <person name="Hubbard S.S."/>
            <person name="Banfield J.F."/>
        </authorList>
    </citation>
    <scope>NUCLEOTIDE SEQUENCE [LARGE SCALE GENOMIC DNA]</scope>
</reference>
<evidence type="ECO:0000256" key="6">
    <source>
        <dbReference type="SAM" id="Phobius"/>
    </source>
</evidence>
<dbReference type="NCBIfam" id="TIGR02532">
    <property type="entry name" value="IV_pilin_GFxxxE"/>
    <property type="match status" value="1"/>
</dbReference>
<dbReference type="SUPFAM" id="SSF54523">
    <property type="entry name" value="Pili subunits"/>
    <property type="match status" value="1"/>
</dbReference>
<evidence type="ECO:0000256" key="1">
    <source>
        <dbReference type="ARBA" id="ARBA00004167"/>
    </source>
</evidence>
<keyword evidence="2" id="KW-0488">Methylation</keyword>
<dbReference type="STRING" id="1797516.A3D26_02350"/>
<dbReference type="InterPro" id="IPR045584">
    <property type="entry name" value="Pilin-like"/>
</dbReference>
<evidence type="ECO:0008006" key="9">
    <source>
        <dbReference type="Google" id="ProtNLM"/>
    </source>
</evidence>
<dbReference type="InterPro" id="IPR012902">
    <property type="entry name" value="N_methyl_site"/>
</dbReference>
<comment type="caution">
    <text evidence="7">The sequence shown here is derived from an EMBL/GenBank/DDBJ whole genome shotgun (WGS) entry which is preliminary data.</text>
</comment>
<comment type="subcellular location">
    <subcellularLocation>
        <location evidence="1">Membrane</location>
        <topology evidence="1">Single-pass membrane protein</topology>
    </subcellularLocation>
</comment>
<evidence type="ECO:0000313" key="8">
    <source>
        <dbReference type="Proteomes" id="UP000178319"/>
    </source>
</evidence>
<dbReference type="Gene3D" id="3.30.700.10">
    <property type="entry name" value="Glycoprotein, Type 4 Pilin"/>
    <property type="match status" value="1"/>
</dbReference>
<evidence type="ECO:0000256" key="4">
    <source>
        <dbReference type="ARBA" id="ARBA00022989"/>
    </source>
</evidence>
<dbReference type="GO" id="GO:0016020">
    <property type="term" value="C:membrane"/>
    <property type="evidence" value="ECO:0007669"/>
    <property type="project" value="UniProtKB-SubCell"/>
</dbReference>
<sequence length="216" mass="23949">MDTLKKMLLPSLRRFSNRGFTLIKDFVTSMEKNDKISSNRKSYGFTLIELIIVMAVIGILATAVLAAINPIEQLKKGRDTGKKADSAEFLNATERYYATFQCYPWDYDGTTCASSPAAVSNIQMDTMDDGAARGAVNYALKEMSTETNEIKAQFLTRGSLKKLYVTKDDVDLVHVCFEPESKTFRVLAKYQRDGSTTCTPGTFNGTATSCHICVPE</sequence>
<dbReference type="InterPro" id="IPR002416">
    <property type="entry name" value="T2SS_protein-GspH"/>
</dbReference>
<keyword evidence="4 6" id="KW-1133">Transmembrane helix</keyword>
<organism evidence="7 8">
    <name type="scientific">Candidatus Blackburnbacteria bacterium RIFCSPHIGHO2_02_FULL_44_20</name>
    <dbReference type="NCBI Taxonomy" id="1797516"/>
    <lineage>
        <taxon>Bacteria</taxon>
        <taxon>Candidatus Blackburniibacteriota</taxon>
    </lineage>
</organism>
<keyword evidence="3 6" id="KW-0812">Transmembrane</keyword>
<proteinExistence type="predicted"/>
<name>A0A1G1V7K5_9BACT</name>
<dbReference type="EMBL" id="MHBZ01000019">
    <property type="protein sequence ID" value="OGY11323.1"/>
    <property type="molecule type" value="Genomic_DNA"/>
</dbReference>
<dbReference type="Proteomes" id="UP000178319">
    <property type="component" value="Unassembled WGS sequence"/>
</dbReference>
<gene>
    <name evidence="7" type="ORF">A3D26_02350</name>
</gene>
<dbReference type="GO" id="GO:0015628">
    <property type="term" value="P:protein secretion by the type II secretion system"/>
    <property type="evidence" value="ECO:0007669"/>
    <property type="project" value="InterPro"/>
</dbReference>
<dbReference type="Pfam" id="PF07963">
    <property type="entry name" value="N_methyl"/>
    <property type="match status" value="1"/>
</dbReference>
<protein>
    <recommendedName>
        <fullName evidence="9">Type II secretion system protein GspG C-terminal domain-containing protein</fullName>
    </recommendedName>
</protein>
<evidence type="ECO:0000256" key="2">
    <source>
        <dbReference type="ARBA" id="ARBA00022481"/>
    </source>
</evidence>
<dbReference type="AlphaFoldDB" id="A0A1G1V7K5"/>
<evidence type="ECO:0000256" key="5">
    <source>
        <dbReference type="ARBA" id="ARBA00023136"/>
    </source>
</evidence>
<evidence type="ECO:0000313" key="7">
    <source>
        <dbReference type="EMBL" id="OGY11323.1"/>
    </source>
</evidence>
<keyword evidence="5 6" id="KW-0472">Membrane</keyword>
<evidence type="ECO:0000256" key="3">
    <source>
        <dbReference type="ARBA" id="ARBA00022692"/>
    </source>
</evidence>